<reference evidence="2 3" key="1">
    <citation type="submission" date="2014-02" db="EMBL/GenBank/DDBJ databases">
        <title>Transposable element dynamics among asymbiotic and ectomycorrhizal Amanita fungi.</title>
        <authorList>
            <consortium name="DOE Joint Genome Institute"/>
            <person name="Hess J."/>
            <person name="Skrede I."/>
            <person name="Wolfe B."/>
            <person name="LaButti K."/>
            <person name="Ohm R.A."/>
            <person name="Grigoriev I.V."/>
            <person name="Pringle A."/>
        </authorList>
    </citation>
    <scope>NUCLEOTIDE SEQUENCE [LARGE SCALE GENOMIC DNA]</scope>
    <source>
        <strain evidence="2 3">SKay4041</strain>
    </source>
</reference>
<keyword evidence="1" id="KW-0472">Membrane</keyword>
<organism evidence="2 3">
    <name type="scientific">Amanita thiersii Skay4041</name>
    <dbReference type="NCBI Taxonomy" id="703135"/>
    <lineage>
        <taxon>Eukaryota</taxon>
        <taxon>Fungi</taxon>
        <taxon>Dikarya</taxon>
        <taxon>Basidiomycota</taxon>
        <taxon>Agaricomycotina</taxon>
        <taxon>Agaricomycetes</taxon>
        <taxon>Agaricomycetidae</taxon>
        <taxon>Agaricales</taxon>
        <taxon>Pluteineae</taxon>
        <taxon>Amanitaceae</taxon>
        <taxon>Amanita</taxon>
    </lineage>
</organism>
<keyword evidence="3" id="KW-1185">Reference proteome</keyword>
<dbReference type="InterPro" id="IPR048508">
    <property type="entry name" value="LDL"/>
</dbReference>
<sequence length="224" mass="25127">MGFSKNLCSITELLKDHDECISQGKTCTSVPRDSIQKGPFNTHQHKPVFLPPYARISPVRVVSVIKCRSMYTDMECQIRYMHLIGTIIAFIGSLALVQATEATVVLSTRCLNEKGCSKCLSKEEIYQYGNQYCDNWAWPTAMAFGLGEIFSPPGTLWDSKDDCMSAVNRTVAECYNKHDGGVSFHAKGLGTRRLVVNFCGCKQYTDYQQCTYQCPLRQDTTLEA</sequence>
<dbReference type="Proteomes" id="UP000242287">
    <property type="component" value="Unassembled WGS sequence"/>
</dbReference>
<name>A0A2A9NJH4_9AGAR</name>
<keyword evidence="1" id="KW-1133">Transmembrane helix</keyword>
<dbReference type="AlphaFoldDB" id="A0A2A9NJH4"/>
<keyword evidence="1" id="KW-0812">Transmembrane</keyword>
<feature type="transmembrane region" description="Helical" evidence="1">
    <location>
        <begin position="80"/>
        <end position="99"/>
    </location>
</feature>
<protein>
    <submittedName>
        <fullName evidence="2">Uncharacterized protein</fullName>
    </submittedName>
</protein>
<dbReference type="EMBL" id="KZ302028">
    <property type="protein sequence ID" value="PFH49474.1"/>
    <property type="molecule type" value="Genomic_DNA"/>
</dbReference>
<dbReference type="Pfam" id="PF21691">
    <property type="entry name" value="LDL"/>
    <property type="match status" value="1"/>
</dbReference>
<evidence type="ECO:0000256" key="1">
    <source>
        <dbReference type="SAM" id="Phobius"/>
    </source>
</evidence>
<accession>A0A2A9NJH4</accession>
<evidence type="ECO:0000313" key="3">
    <source>
        <dbReference type="Proteomes" id="UP000242287"/>
    </source>
</evidence>
<gene>
    <name evidence="2" type="ORF">AMATHDRAFT_63174</name>
</gene>
<evidence type="ECO:0000313" key="2">
    <source>
        <dbReference type="EMBL" id="PFH49474.1"/>
    </source>
</evidence>
<proteinExistence type="predicted"/>